<comment type="caution">
    <text evidence="4">The sequence shown here is derived from an EMBL/GenBank/DDBJ whole genome shotgun (WGS) entry which is preliminary data.</text>
</comment>
<organism evidence="4 5">
    <name type="scientific">Sneathia sanguinegens</name>
    <dbReference type="NCBI Taxonomy" id="40543"/>
    <lineage>
        <taxon>Bacteria</taxon>
        <taxon>Fusobacteriati</taxon>
        <taxon>Fusobacteriota</taxon>
        <taxon>Fusobacteriia</taxon>
        <taxon>Fusobacteriales</taxon>
        <taxon>Leptotrichiaceae</taxon>
        <taxon>Sneathia</taxon>
    </lineage>
</organism>
<dbReference type="Pfam" id="PF12796">
    <property type="entry name" value="Ank_2"/>
    <property type="match status" value="1"/>
</dbReference>
<dbReference type="EMBL" id="JASSPP010000008">
    <property type="protein sequence ID" value="MDK9580923.1"/>
    <property type="molecule type" value="Genomic_DNA"/>
</dbReference>
<dbReference type="Proteomes" id="UP001225134">
    <property type="component" value="Unassembled WGS sequence"/>
</dbReference>
<dbReference type="PROSITE" id="PS50088">
    <property type="entry name" value="ANK_REPEAT"/>
    <property type="match status" value="2"/>
</dbReference>
<reference evidence="4 5" key="1">
    <citation type="submission" date="2023-06" db="EMBL/GenBank/DDBJ databases">
        <title>Antibody response to the Sneathia vaginalis cytopathogenic toxin A during pregnancy.</title>
        <authorList>
            <person name="Mccoy Z.T."/>
            <person name="Serrano M.G."/>
            <person name="Spaine K."/>
            <person name="Edwards D.J."/>
            <person name="Buck G.A."/>
            <person name="Jefferson K."/>
        </authorList>
    </citation>
    <scope>NUCLEOTIDE SEQUENCE [LARGE SCALE GENOMIC DNA]</scope>
    <source>
        <strain evidence="4 5">CCUG 42621</strain>
    </source>
</reference>
<gene>
    <name evidence="4" type="ORF">QQA45_05270</name>
</gene>
<name>A0ABT7HK75_9FUSO</name>
<keyword evidence="1" id="KW-0677">Repeat</keyword>
<dbReference type="InterPro" id="IPR036770">
    <property type="entry name" value="Ankyrin_rpt-contain_sf"/>
</dbReference>
<keyword evidence="5" id="KW-1185">Reference proteome</keyword>
<dbReference type="Gene3D" id="1.25.40.20">
    <property type="entry name" value="Ankyrin repeat-containing domain"/>
    <property type="match status" value="1"/>
</dbReference>
<proteinExistence type="predicted"/>
<dbReference type="SMART" id="SM00248">
    <property type="entry name" value="ANK"/>
    <property type="match status" value="4"/>
</dbReference>
<dbReference type="SUPFAM" id="SSF48403">
    <property type="entry name" value="Ankyrin repeat"/>
    <property type="match status" value="1"/>
</dbReference>
<dbReference type="PANTHER" id="PTHR24126:SF14">
    <property type="entry name" value="ANK_REP_REGION DOMAIN-CONTAINING PROTEIN"/>
    <property type="match status" value="1"/>
</dbReference>
<accession>A0ABT7HK75</accession>
<keyword evidence="2 3" id="KW-0040">ANK repeat</keyword>
<protein>
    <submittedName>
        <fullName evidence="4">Ankyrin repeat domain-containing protein</fullName>
    </submittedName>
</protein>
<feature type="repeat" description="ANK" evidence="3">
    <location>
        <begin position="84"/>
        <end position="116"/>
    </location>
</feature>
<feature type="repeat" description="ANK" evidence="3">
    <location>
        <begin position="153"/>
        <end position="185"/>
    </location>
</feature>
<dbReference type="PROSITE" id="PS50297">
    <property type="entry name" value="ANK_REP_REGION"/>
    <property type="match status" value="1"/>
</dbReference>
<evidence type="ECO:0000256" key="1">
    <source>
        <dbReference type="ARBA" id="ARBA00022737"/>
    </source>
</evidence>
<dbReference type="InterPro" id="IPR002110">
    <property type="entry name" value="Ankyrin_rpt"/>
</dbReference>
<evidence type="ECO:0000256" key="3">
    <source>
        <dbReference type="PROSITE-ProRule" id="PRU00023"/>
    </source>
</evidence>
<evidence type="ECO:0000313" key="5">
    <source>
        <dbReference type="Proteomes" id="UP001225134"/>
    </source>
</evidence>
<sequence length="215" mass="24774">MKKILIVLLLLPWLSFSKDYVFEYNKNIEKEKEITKLFNAIKTKNNIYAKMLLEKKKKENSKSYNIPWDIERDENIDPNIKDVQGYTPVIIACMYDNLEILEFLIKQGANLNCSHPILGKTMLATAIAYNSTKVAIYLITHHKEMINQASQSDGWLAIEEAVLKENKEVLLELLKNGADIRKKDKRGNNAYDLATRHGKGAIVKILRDYELSKSK</sequence>
<dbReference type="RefSeq" id="WP_285153164.1">
    <property type="nucleotide sequence ID" value="NZ_JASSPP010000008.1"/>
</dbReference>
<evidence type="ECO:0000313" key="4">
    <source>
        <dbReference type="EMBL" id="MDK9580923.1"/>
    </source>
</evidence>
<dbReference type="PANTHER" id="PTHR24126">
    <property type="entry name" value="ANKYRIN REPEAT, PH AND SEC7 DOMAIN CONTAINING PROTEIN SECG-RELATED"/>
    <property type="match status" value="1"/>
</dbReference>
<evidence type="ECO:0000256" key="2">
    <source>
        <dbReference type="ARBA" id="ARBA00023043"/>
    </source>
</evidence>